<keyword evidence="3" id="KW-1185">Reference proteome</keyword>
<dbReference type="AlphaFoldDB" id="A0A9Q0NMR6"/>
<feature type="compositionally biased region" description="Basic and acidic residues" evidence="1">
    <location>
        <begin position="90"/>
        <end position="117"/>
    </location>
</feature>
<evidence type="ECO:0000313" key="2">
    <source>
        <dbReference type="EMBL" id="KAJ6672577.1"/>
    </source>
</evidence>
<gene>
    <name evidence="2" type="ORF">OIU85_013870</name>
</gene>
<evidence type="ECO:0000313" key="3">
    <source>
        <dbReference type="Proteomes" id="UP001151529"/>
    </source>
</evidence>
<comment type="caution">
    <text evidence="2">The sequence shown here is derived from an EMBL/GenBank/DDBJ whole genome shotgun (WGS) entry which is preliminary data.</text>
</comment>
<dbReference type="Proteomes" id="UP001151529">
    <property type="component" value="Chromosome 12"/>
</dbReference>
<accession>A0A9Q0NMR6</accession>
<reference evidence="2" key="2">
    <citation type="journal article" date="2023" name="Int. J. Mol. Sci.">
        <title>De Novo Assembly and Annotation of 11 Diverse Shrub Willow (Salix) Genomes Reveals Novel Gene Organization in Sex-Linked Regions.</title>
        <authorList>
            <person name="Hyden B."/>
            <person name="Feng K."/>
            <person name="Yates T.B."/>
            <person name="Jawdy S."/>
            <person name="Cereghino C."/>
            <person name="Smart L.B."/>
            <person name="Muchero W."/>
        </authorList>
    </citation>
    <scope>NUCLEOTIDE SEQUENCE [LARGE SCALE GENOMIC DNA]</scope>
    <source>
        <tissue evidence="2">Shoot tip</tissue>
    </source>
</reference>
<dbReference type="EMBL" id="JAPFFL010000018">
    <property type="protein sequence ID" value="KAJ6672577.1"/>
    <property type="molecule type" value="Genomic_DNA"/>
</dbReference>
<sequence length="117" mass="13404">MVQWVWTSWNEAFFNAVKWINLTCGGFGVAPRHTPPVMPVPARKRSEDSTAKQHFSVPQRARRCIYGAVDDVSIAGEEIAPAVKEEEEQKEPGNDTKEKLRDFHGYIHDEHNDSRRN</sequence>
<feature type="non-terminal residue" evidence="2">
    <location>
        <position position="117"/>
    </location>
</feature>
<feature type="region of interest" description="Disordered" evidence="1">
    <location>
        <begin position="78"/>
        <end position="117"/>
    </location>
</feature>
<reference evidence="2" key="1">
    <citation type="submission" date="2022-11" db="EMBL/GenBank/DDBJ databases">
        <authorList>
            <person name="Hyden B.L."/>
            <person name="Feng K."/>
            <person name="Yates T."/>
            <person name="Jawdy S."/>
            <person name="Smart L.B."/>
            <person name="Muchero W."/>
        </authorList>
    </citation>
    <scope>NUCLEOTIDE SEQUENCE</scope>
    <source>
        <tissue evidence="2">Shoot tip</tissue>
    </source>
</reference>
<protein>
    <submittedName>
        <fullName evidence="2">Uncharacterized protein</fullName>
    </submittedName>
</protein>
<proteinExistence type="predicted"/>
<name>A0A9Q0NMR6_SALVM</name>
<evidence type="ECO:0000256" key="1">
    <source>
        <dbReference type="SAM" id="MobiDB-lite"/>
    </source>
</evidence>
<organism evidence="2 3">
    <name type="scientific">Salix viminalis</name>
    <name type="common">Common osier</name>
    <name type="synonym">Basket willow</name>
    <dbReference type="NCBI Taxonomy" id="40686"/>
    <lineage>
        <taxon>Eukaryota</taxon>
        <taxon>Viridiplantae</taxon>
        <taxon>Streptophyta</taxon>
        <taxon>Embryophyta</taxon>
        <taxon>Tracheophyta</taxon>
        <taxon>Spermatophyta</taxon>
        <taxon>Magnoliopsida</taxon>
        <taxon>eudicotyledons</taxon>
        <taxon>Gunneridae</taxon>
        <taxon>Pentapetalae</taxon>
        <taxon>rosids</taxon>
        <taxon>fabids</taxon>
        <taxon>Malpighiales</taxon>
        <taxon>Salicaceae</taxon>
        <taxon>Saliceae</taxon>
        <taxon>Salix</taxon>
    </lineage>
</organism>